<accession>A0ABD1NP66</accession>
<evidence type="ECO:0000313" key="3">
    <source>
        <dbReference type="Proteomes" id="UP001604336"/>
    </source>
</evidence>
<keyword evidence="1" id="KW-0812">Transmembrane</keyword>
<evidence type="ECO:0000256" key="1">
    <source>
        <dbReference type="SAM" id="Phobius"/>
    </source>
</evidence>
<dbReference type="Proteomes" id="UP001604336">
    <property type="component" value="Unassembled WGS sequence"/>
</dbReference>
<dbReference type="AlphaFoldDB" id="A0ABD1NP66"/>
<reference evidence="3" key="1">
    <citation type="submission" date="2024-07" db="EMBL/GenBank/DDBJ databases">
        <title>Two chromosome-level genome assemblies of Korean endemic species Abeliophyllum distichum and Forsythia ovata (Oleaceae).</title>
        <authorList>
            <person name="Jang H."/>
        </authorList>
    </citation>
    <scope>NUCLEOTIDE SEQUENCE [LARGE SCALE GENOMIC DNA]</scope>
</reference>
<dbReference type="EMBL" id="JBFOLK010000697">
    <property type="protein sequence ID" value="KAL2453406.1"/>
    <property type="molecule type" value="Genomic_DNA"/>
</dbReference>
<evidence type="ECO:0000313" key="2">
    <source>
        <dbReference type="EMBL" id="KAL2453406.1"/>
    </source>
</evidence>
<organism evidence="2 3">
    <name type="scientific">Abeliophyllum distichum</name>
    <dbReference type="NCBI Taxonomy" id="126358"/>
    <lineage>
        <taxon>Eukaryota</taxon>
        <taxon>Viridiplantae</taxon>
        <taxon>Streptophyta</taxon>
        <taxon>Embryophyta</taxon>
        <taxon>Tracheophyta</taxon>
        <taxon>Spermatophyta</taxon>
        <taxon>Magnoliopsida</taxon>
        <taxon>eudicotyledons</taxon>
        <taxon>Gunneridae</taxon>
        <taxon>Pentapetalae</taxon>
        <taxon>asterids</taxon>
        <taxon>lamiids</taxon>
        <taxon>Lamiales</taxon>
        <taxon>Oleaceae</taxon>
        <taxon>Forsythieae</taxon>
        <taxon>Abeliophyllum</taxon>
    </lineage>
</organism>
<keyword evidence="1" id="KW-0472">Membrane</keyword>
<feature type="transmembrane region" description="Helical" evidence="1">
    <location>
        <begin position="212"/>
        <end position="230"/>
    </location>
</feature>
<keyword evidence="1" id="KW-1133">Transmembrane helix</keyword>
<comment type="caution">
    <text evidence="2">The sequence shown here is derived from an EMBL/GenBank/DDBJ whole genome shotgun (WGS) entry which is preliminary data.</text>
</comment>
<proteinExistence type="predicted"/>
<gene>
    <name evidence="2" type="ORF">Adt_49093</name>
</gene>
<protein>
    <submittedName>
        <fullName evidence="2">RNase H domain-containing protein</fullName>
    </submittedName>
</protein>
<name>A0ABD1NP66_9LAMI</name>
<keyword evidence="3" id="KW-1185">Reference proteome</keyword>
<sequence>MPISREMTVSQSTFTGKLGIRFAFLIAKEGIGCRSLKDMSMAFDCKLWWKFRKQESLWSWVMKAKYCRLIHANLITTSKTYVLEFRGNSNWKLDKLTSILPPKLSYFVIKALLSSRLSSSGIIVSLPRFLCLFGDFGLIGSQWMIFCKKRLGIQLASKCQCCDKDETINHVFLNGKCSKEVWDHFCLRLCIPFMKCSHPRSMFMIWITNKHARPGSLFAAVPLLIFWFLWNGRNKSKYNDVKLKATRIIERLHYMLESLLKAGILSQAARKMPSPVAVTWRKPKDGWIKLNTYGALKEYGQAAGGGLISEPLREELLGVFMTIT</sequence>